<evidence type="ECO:0000313" key="3">
    <source>
        <dbReference type="Proteomes" id="UP000265618"/>
    </source>
</evidence>
<evidence type="ECO:0000313" key="2">
    <source>
        <dbReference type="EMBL" id="GIQ89440.1"/>
    </source>
</evidence>
<dbReference type="AlphaFoldDB" id="A0A9K3D857"/>
<comment type="caution">
    <text evidence="2">The sequence shown here is derived from an EMBL/GenBank/DDBJ whole genome shotgun (WGS) entry which is preliminary data.</text>
</comment>
<feature type="region of interest" description="Disordered" evidence="1">
    <location>
        <begin position="55"/>
        <end position="112"/>
    </location>
</feature>
<name>A0A9K3D857_9EUKA</name>
<feature type="non-terminal residue" evidence="2">
    <location>
        <position position="1"/>
    </location>
</feature>
<dbReference type="Proteomes" id="UP000265618">
    <property type="component" value="Unassembled WGS sequence"/>
</dbReference>
<keyword evidence="3" id="KW-1185">Reference proteome</keyword>
<proteinExistence type="predicted"/>
<evidence type="ECO:0000256" key="1">
    <source>
        <dbReference type="SAM" id="MobiDB-lite"/>
    </source>
</evidence>
<organism evidence="2 3">
    <name type="scientific">Kipferlia bialata</name>
    <dbReference type="NCBI Taxonomy" id="797122"/>
    <lineage>
        <taxon>Eukaryota</taxon>
        <taxon>Metamonada</taxon>
        <taxon>Carpediemonas-like organisms</taxon>
        <taxon>Kipferlia</taxon>
    </lineage>
</organism>
<sequence>GLFNRWMLVRTAYTCMANKTAPTPQQCVCRDPVLTHVAQQHAKCLQLDLDAAAALASASAEEAEGEREGEGEEESDEGTFSDGEESDCEATDEPDIYDDASGAHGTVSFHSERQSQSSWVSPMCSLSGHALYMAALQHV</sequence>
<dbReference type="EMBL" id="BDIP01005045">
    <property type="protein sequence ID" value="GIQ89440.1"/>
    <property type="molecule type" value="Genomic_DNA"/>
</dbReference>
<reference evidence="2 3" key="1">
    <citation type="journal article" date="2018" name="PLoS ONE">
        <title>The draft genome of Kipferlia bialata reveals reductive genome evolution in fornicate parasites.</title>
        <authorList>
            <person name="Tanifuji G."/>
            <person name="Takabayashi S."/>
            <person name="Kume K."/>
            <person name="Takagi M."/>
            <person name="Nakayama T."/>
            <person name="Kamikawa R."/>
            <person name="Inagaki Y."/>
            <person name="Hashimoto T."/>
        </authorList>
    </citation>
    <scope>NUCLEOTIDE SEQUENCE [LARGE SCALE GENOMIC DNA]</scope>
    <source>
        <strain evidence="2">NY0173</strain>
    </source>
</reference>
<protein>
    <submittedName>
        <fullName evidence="2">Uncharacterized protein</fullName>
    </submittedName>
</protein>
<gene>
    <name evidence="2" type="ORF">KIPB_011907</name>
</gene>
<feature type="compositionally biased region" description="Acidic residues" evidence="1">
    <location>
        <begin position="61"/>
        <end position="98"/>
    </location>
</feature>
<accession>A0A9K3D857</accession>
<feature type="non-terminal residue" evidence="2">
    <location>
        <position position="139"/>
    </location>
</feature>